<gene>
    <name evidence="5" type="ORF">ABIA69_000523</name>
</gene>
<keyword evidence="1" id="KW-0678">Repressor</keyword>
<dbReference type="EMBL" id="JBEPSB010000001">
    <property type="protein sequence ID" value="MET4559380.1"/>
    <property type="molecule type" value="Genomic_DNA"/>
</dbReference>
<feature type="domain" description="HTH tetR-type" evidence="4">
    <location>
        <begin position="1"/>
        <end position="61"/>
    </location>
</feature>
<dbReference type="RefSeq" id="WP_107923217.1">
    <property type="nucleotide sequence ID" value="NZ_CP073713.1"/>
</dbReference>
<proteinExistence type="predicted"/>
<comment type="caution">
    <text evidence="5">The sequence shown here is derived from an EMBL/GenBank/DDBJ whole genome shotgun (WGS) entry which is preliminary data.</text>
</comment>
<accession>A0ABV2PEK3</accession>
<evidence type="ECO:0000256" key="3">
    <source>
        <dbReference type="PROSITE-ProRule" id="PRU00335"/>
    </source>
</evidence>
<dbReference type="PRINTS" id="PR00455">
    <property type="entry name" value="HTHTETR"/>
</dbReference>
<dbReference type="PANTHER" id="PTHR43479">
    <property type="entry name" value="ACREF/ENVCD OPERON REPRESSOR-RELATED"/>
    <property type="match status" value="1"/>
</dbReference>
<protein>
    <submittedName>
        <fullName evidence="5">AcrR family transcriptional regulator</fullName>
    </submittedName>
</protein>
<organism evidence="5 6">
    <name type="scientific">Lysinibacillus parviboronicapiens</name>
    <dbReference type="NCBI Taxonomy" id="436516"/>
    <lineage>
        <taxon>Bacteria</taxon>
        <taxon>Bacillati</taxon>
        <taxon>Bacillota</taxon>
        <taxon>Bacilli</taxon>
        <taxon>Bacillales</taxon>
        <taxon>Bacillaceae</taxon>
        <taxon>Lysinibacillus</taxon>
    </lineage>
</organism>
<dbReference type="Pfam" id="PF00440">
    <property type="entry name" value="TetR_N"/>
    <property type="match status" value="1"/>
</dbReference>
<dbReference type="InterPro" id="IPR050624">
    <property type="entry name" value="HTH-type_Tx_Regulator"/>
</dbReference>
<evidence type="ECO:0000256" key="1">
    <source>
        <dbReference type="ARBA" id="ARBA00022491"/>
    </source>
</evidence>
<dbReference type="InterPro" id="IPR009057">
    <property type="entry name" value="Homeodomain-like_sf"/>
</dbReference>
<evidence type="ECO:0000256" key="2">
    <source>
        <dbReference type="ARBA" id="ARBA00023125"/>
    </source>
</evidence>
<sequence>MLKKQLIMEKALELFSEQGFEATSVQQITERCGISKGAFYLSFKTKDELVLSMVDYFLQQFIADIDHVVRSSFAKEVLLVEFYKSIFQAFKKHSATARVFFNEKVFAKKKELFNKVNAYEIDMSKSIIYMLEQLYGEALQKNKYDVMYCIKGFMKSYAQLFIFSNIPLDLDQLAKSLAEKTDIIARHTTIPFITEELIQLVNKPCEQEIITKESLIHLIEQTIEMLEESIERESLELLKAQVGHTTYSRPIIKGLIENIRLRQDCQWVAYVINKYFKF</sequence>
<evidence type="ECO:0000313" key="6">
    <source>
        <dbReference type="Proteomes" id="UP001549363"/>
    </source>
</evidence>
<keyword evidence="6" id="KW-1185">Reference proteome</keyword>
<evidence type="ECO:0000313" key="5">
    <source>
        <dbReference type="EMBL" id="MET4559380.1"/>
    </source>
</evidence>
<evidence type="ECO:0000259" key="4">
    <source>
        <dbReference type="PROSITE" id="PS50977"/>
    </source>
</evidence>
<keyword evidence="2 3" id="KW-0238">DNA-binding</keyword>
<dbReference type="PANTHER" id="PTHR43479:SF22">
    <property type="entry name" value="TRANSCRIPTIONAL REGULATOR, TETR FAMILY"/>
    <property type="match status" value="1"/>
</dbReference>
<dbReference type="Proteomes" id="UP001549363">
    <property type="component" value="Unassembled WGS sequence"/>
</dbReference>
<dbReference type="InterPro" id="IPR001647">
    <property type="entry name" value="HTH_TetR"/>
</dbReference>
<dbReference type="Gene3D" id="1.10.357.10">
    <property type="entry name" value="Tetracycline Repressor, domain 2"/>
    <property type="match status" value="1"/>
</dbReference>
<dbReference type="PROSITE" id="PS50977">
    <property type="entry name" value="HTH_TETR_2"/>
    <property type="match status" value="1"/>
</dbReference>
<reference evidence="5 6" key="1">
    <citation type="submission" date="2024-06" db="EMBL/GenBank/DDBJ databases">
        <title>Sorghum-associated microbial communities from plants grown in Nebraska, USA.</title>
        <authorList>
            <person name="Schachtman D."/>
        </authorList>
    </citation>
    <scope>NUCLEOTIDE SEQUENCE [LARGE SCALE GENOMIC DNA]</scope>
    <source>
        <strain evidence="5 6">736</strain>
    </source>
</reference>
<name>A0ABV2PEK3_9BACI</name>
<feature type="DNA-binding region" description="H-T-H motif" evidence="3">
    <location>
        <begin position="24"/>
        <end position="43"/>
    </location>
</feature>
<dbReference type="SUPFAM" id="SSF46689">
    <property type="entry name" value="Homeodomain-like"/>
    <property type="match status" value="1"/>
</dbReference>